<dbReference type="PROSITE" id="PS00132">
    <property type="entry name" value="CARBOXYPEPT_ZN_1"/>
    <property type="match status" value="1"/>
</dbReference>
<dbReference type="AlphaFoldDB" id="A0A448WY07"/>
<evidence type="ECO:0000313" key="9">
    <source>
        <dbReference type="Proteomes" id="UP000784294"/>
    </source>
</evidence>
<name>A0A448WY07_9PLAT</name>
<comment type="caution">
    <text evidence="6">Lacks conserved residue(s) required for the propagation of feature annotation.</text>
</comment>
<accession>A0A448WY07</accession>
<protein>
    <recommendedName>
        <fullName evidence="7">Peptidase M14 domain-containing protein</fullName>
    </recommendedName>
</protein>
<keyword evidence="5" id="KW-0862">Zinc</keyword>
<comment type="similarity">
    <text evidence="2 6">Belongs to the peptidase M14 family.</text>
</comment>
<dbReference type="SMART" id="SM00631">
    <property type="entry name" value="Zn_pept"/>
    <property type="match status" value="1"/>
</dbReference>
<evidence type="ECO:0000256" key="1">
    <source>
        <dbReference type="ARBA" id="ARBA00001947"/>
    </source>
</evidence>
<dbReference type="InterPro" id="IPR057246">
    <property type="entry name" value="CARBOXYPEPT_ZN_1"/>
</dbReference>
<proteinExistence type="inferred from homology"/>
<keyword evidence="3" id="KW-0645">Protease</keyword>
<dbReference type="GO" id="GO:0006518">
    <property type="term" value="P:peptide metabolic process"/>
    <property type="evidence" value="ECO:0007669"/>
    <property type="project" value="TreeGrafter"/>
</dbReference>
<dbReference type="Pfam" id="PF00246">
    <property type="entry name" value="Peptidase_M14"/>
    <property type="match status" value="1"/>
</dbReference>
<dbReference type="Proteomes" id="UP000784294">
    <property type="component" value="Unassembled WGS sequence"/>
</dbReference>
<gene>
    <name evidence="8" type="ORF">PXEA_LOCUS16568</name>
</gene>
<sequence>MSYVNSRCPDITHVYHLRDDDRETTVEGNKLYVIALGIEPRKHQIGIPEFKYVANMHGNEVVGRELLLRLAYDICNKYLEQNPTIINILKTTRIHLMPSMNPDGWDKAKDKVYNFSRSIISKDQAIILGRANGNNVDLNRNFPDLDSIAYENMKYGGPLDHLMSDELLNTNQLQPETLLIMRWIKEIPFVLSANLHGGDVVANYPYDKSMFGDSQFTPTADQDIFV</sequence>
<organism evidence="8 9">
    <name type="scientific">Protopolystoma xenopodis</name>
    <dbReference type="NCBI Taxonomy" id="117903"/>
    <lineage>
        <taxon>Eukaryota</taxon>
        <taxon>Metazoa</taxon>
        <taxon>Spiralia</taxon>
        <taxon>Lophotrochozoa</taxon>
        <taxon>Platyhelminthes</taxon>
        <taxon>Monogenea</taxon>
        <taxon>Polyopisthocotylea</taxon>
        <taxon>Polystomatidea</taxon>
        <taxon>Polystomatidae</taxon>
        <taxon>Protopolystoma</taxon>
    </lineage>
</organism>
<evidence type="ECO:0000313" key="8">
    <source>
        <dbReference type="EMBL" id="VEL23128.1"/>
    </source>
</evidence>
<evidence type="ECO:0000256" key="3">
    <source>
        <dbReference type="ARBA" id="ARBA00022645"/>
    </source>
</evidence>
<keyword evidence="3" id="KW-0378">Hydrolase</keyword>
<feature type="domain" description="Peptidase M14" evidence="7">
    <location>
        <begin position="1"/>
        <end position="226"/>
    </location>
</feature>
<evidence type="ECO:0000256" key="6">
    <source>
        <dbReference type="PROSITE-ProRule" id="PRU01379"/>
    </source>
</evidence>
<dbReference type="SUPFAM" id="SSF53187">
    <property type="entry name" value="Zn-dependent exopeptidases"/>
    <property type="match status" value="1"/>
</dbReference>
<dbReference type="InterPro" id="IPR050753">
    <property type="entry name" value="Peptidase_M14_domain"/>
</dbReference>
<dbReference type="PANTHER" id="PTHR11532">
    <property type="entry name" value="PROTEASE M14 CARBOXYPEPTIDASE"/>
    <property type="match status" value="1"/>
</dbReference>
<dbReference type="GO" id="GO:0005615">
    <property type="term" value="C:extracellular space"/>
    <property type="evidence" value="ECO:0007669"/>
    <property type="project" value="TreeGrafter"/>
</dbReference>
<dbReference type="GO" id="GO:0008270">
    <property type="term" value="F:zinc ion binding"/>
    <property type="evidence" value="ECO:0007669"/>
    <property type="project" value="InterPro"/>
</dbReference>
<comment type="caution">
    <text evidence="8">The sequence shown here is derived from an EMBL/GenBank/DDBJ whole genome shotgun (WGS) entry which is preliminary data.</text>
</comment>
<dbReference type="PANTHER" id="PTHR11532:SF93">
    <property type="entry name" value="CARBOXYPEPTIDASE E"/>
    <property type="match status" value="1"/>
</dbReference>
<evidence type="ECO:0000259" key="7">
    <source>
        <dbReference type="PROSITE" id="PS52035"/>
    </source>
</evidence>
<evidence type="ECO:0000256" key="2">
    <source>
        <dbReference type="ARBA" id="ARBA00005988"/>
    </source>
</evidence>
<dbReference type="PROSITE" id="PS52035">
    <property type="entry name" value="PEPTIDASE_M14"/>
    <property type="match status" value="1"/>
</dbReference>
<dbReference type="InterPro" id="IPR057247">
    <property type="entry name" value="CARBOXYPEPT_ZN_2"/>
</dbReference>
<dbReference type="OrthoDB" id="10249045at2759"/>
<dbReference type="EMBL" id="CAAALY010060136">
    <property type="protein sequence ID" value="VEL23128.1"/>
    <property type="molecule type" value="Genomic_DNA"/>
</dbReference>
<dbReference type="GO" id="GO:0016485">
    <property type="term" value="P:protein processing"/>
    <property type="evidence" value="ECO:0007669"/>
    <property type="project" value="TreeGrafter"/>
</dbReference>
<dbReference type="PROSITE" id="PS00133">
    <property type="entry name" value="CARBOXYPEPT_ZN_2"/>
    <property type="match status" value="1"/>
</dbReference>
<evidence type="ECO:0000256" key="4">
    <source>
        <dbReference type="ARBA" id="ARBA00022723"/>
    </source>
</evidence>
<dbReference type="InterPro" id="IPR000834">
    <property type="entry name" value="Peptidase_M14"/>
</dbReference>
<dbReference type="Gene3D" id="3.40.630.10">
    <property type="entry name" value="Zn peptidases"/>
    <property type="match status" value="1"/>
</dbReference>
<dbReference type="GO" id="GO:0004181">
    <property type="term" value="F:metallocarboxypeptidase activity"/>
    <property type="evidence" value="ECO:0007669"/>
    <property type="project" value="InterPro"/>
</dbReference>
<evidence type="ECO:0000256" key="5">
    <source>
        <dbReference type="ARBA" id="ARBA00022833"/>
    </source>
</evidence>
<reference evidence="8" key="1">
    <citation type="submission" date="2018-11" db="EMBL/GenBank/DDBJ databases">
        <authorList>
            <consortium name="Pathogen Informatics"/>
        </authorList>
    </citation>
    <scope>NUCLEOTIDE SEQUENCE</scope>
</reference>
<keyword evidence="9" id="KW-1185">Reference proteome</keyword>
<keyword evidence="4" id="KW-0479">Metal-binding</keyword>
<comment type="cofactor">
    <cofactor evidence="1">
        <name>Zn(2+)</name>
        <dbReference type="ChEBI" id="CHEBI:29105"/>
    </cofactor>
</comment>
<dbReference type="PRINTS" id="PR00765">
    <property type="entry name" value="CRBOXYPTASEA"/>
</dbReference>
<keyword evidence="3" id="KW-0121">Carboxypeptidase</keyword>